<keyword id="KW-0903">Direct protein sequencing</keyword>
<sequence>AVIYDKDGTTFDVYGRVQAN</sequence>
<organism>
    <name type="scientific">Aeromonas hydrophila</name>
    <dbReference type="NCBI Taxonomy" id="644"/>
    <lineage>
        <taxon>Bacteria</taxon>
        <taxon>Pseudomonadati</taxon>
        <taxon>Pseudomonadota</taxon>
        <taxon>Gammaproteobacteria</taxon>
        <taxon>Aeromonadales</taxon>
        <taxon>Aeromonadaceae</taxon>
        <taxon>Aeromonas</taxon>
    </lineage>
</organism>
<proteinExistence type="evidence at protein level"/>
<name>Q9R5E3_AERHY</name>
<dbReference type="PIR" id="S28434">
    <property type="entry name" value="S28434"/>
</dbReference>
<protein>
    <submittedName>
        <fullName>Outer-membrane channel-forming protein II</fullName>
    </submittedName>
</protein>
<reference key="1">
    <citation type="journal article" date="1992" name="Mol. Microbiol.">
        <title>Purification of Aeromonas hydrophila major outer-membrane proteins: N-terminal sequence analysis and channel-forming properties.</title>
        <authorList>
            <person name="Jeanteur D."/>
            <person name="Gletsu N."/>
            <person name="Pattus F."/>
            <person name="Buckley J.T."/>
        </authorList>
    </citation>
    <scope>PROTEIN SEQUENCE</scope>
</reference>
<accession>Q9R5E3</accession>
<dbReference type="AlphaFoldDB" id="Q9R5E3"/>